<proteinExistence type="predicted"/>
<dbReference type="PANTHER" id="PTHR39474">
    <property type="entry name" value="UNNAMED PRODUCT"/>
    <property type="match status" value="1"/>
</dbReference>
<keyword evidence="3" id="KW-1185">Reference proteome</keyword>
<dbReference type="Proteomes" id="UP000054266">
    <property type="component" value="Unassembled WGS sequence"/>
</dbReference>
<dbReference type="HOGENOM" id="CLU_093522_3_1_1"/>
<accession>A0A0D2G0T0</accession>
<name>A0A0D2G0T0_9EURO</name>
<feature type="region of interest" description="Disordered" evidence="1">
    <location>
        <begin position="1"/>
        <end position="46"/>
    </location>
</feature>
<evidence type="ECO:0000313" key="2">
    <source>
        <dbReference type="EMBL" id="KIW65734.1"/>
    </source>
</evidence>
<dbReference type="PANTHER" id="PTHR39474:SF1">
    <property type="entry name" value="FUNGAL SPECIFIC TRANSCRIPTION FACTOR"/>
    <property type="match status" value="1"/>
</dbReference>
<gene>
    <name evidence="2" type="ORF">PV04_07960</name>
</gene>
<sequence length="115" mass="12214">MASTQPGQRENSATQEATKDSSTSSTSAPLFLPAPSDVSTSTSISQTVKLDALGPMVINSDGTLSRIHNWAEMTEAERERTLRILGKRNQLRRENILAAEEENENGTAAGGDGGP</sequence>
<reference evidence="2 3" key="1">
    <citation type="submission" date="2015-01" db="EMBL/GenBank/DDBJ databases">
        <title>The Genome Sequence of Capronia semiimmersa CBS27337.</title>
        <authorList>
            <consortium name="The Broad Institute Genomics Platform"/>
            <person name="Cuomo C."/>
            <person name="de Hoog S."/>
            <person name="Gorbushina A."/>
            <person name="Stielow B."/>
            <person name="Teixiera M."/>
            <person name="Abouelleil A."/>
            <person name="Chapman S.B."/>
            <person name="Priest M."/>
            <person name="Young S.K."/>
            <person name="Wortman J."/>
            <person name="Nusbaum C."/>
            <person name="Birren B."/>
        </authorList>
    </citation>
    <scope>NUCLEOTIDE SEQUENCE [LARGE SCALE GENOMIC DNA]</scope>
    <source>
        <strain evidence="2 3">CBS 27337</strain>
    </source>
</reference>
<dbReference type="STRING" id="5601.A0A0D2G0T0"/>
<protein>
    <submittedName>
        <fullName evidence="2">Uncharacterized protein</fullName>
    </submittedName>
</protein>
<organism evidence="2 3">
    <name type="scientific">Phialophora macrospora</name>
    <dbReference type="NCBI Taxonomy" id="1851006"/>
    <lineage>
        <taxon>Eukaryota</taxon>
        <taxon>Fungi</taxon>
        <taxon>Dikarya</taxon>
        <taxon>Ascomycota</taxon>
        <taxon>Pezizomycotina</taxon>
        <taxon>Eurotiomycetes</taxon>
        <taxon>Chaetothyriomycetidae</taxon>
        <taxon>Chaetothyriales</taxon>
        <taxon>Herpotrichiellaceae</taxon>
        <taxon>Phialophora</taxon>
    </lineage>
</organism>
<feature type="compositionally biased region" description="Polar residues" evidence="1">
    <location>
        <begin position="37"/>
        <end position="46"/>
    </location>
</feature>
<dbReference type="EMBL" id="KN846960">
    <property type="protein sequence ID" value="KIW65734.1"/>
    <property type="molecule type" value="Genomic_DNA"/>
</dbReference>
<evidence type="ECO:0000313" key="3">
    <source>
        <dbReference type="Proteomes" id="UP000054266"/>
    </source>
</evidence>
<evidence type="ECO:0000256" key="1">
    <source>
        <dbReference type="SAM" id="MobiDB-lite"/>
    </source>
</evidence>
<feature type="compositionally biased region" description="Polar residues" evidence="1">
    <location>
        <begin position="1"/>
        <end position="16"/>
    </location>
</feature>
<dbReference type="AlphaFoldDB" id="A0A0D2G0T0"/>